<dbReference type="AlphaFoldDB" id="A0A9D4KLX8"/>
<reference evidence="2" key="2">
    <citation type="submission" date="2020-11" db="EMBL/GenBank/DDBJ databases">
        <authorList>
            <person name="McCartney M.A."/>
            <person name="Auch B."/>
            <person name="Kono T."/>
            <person name="Mallez S."/>
            <person name="Becker A."/>
            <person name="Gohl D.M."/>
            <person name="Silverstein K.A.T."/>
            <person name="Koren S."/>
            <person name="Bechman K.B."/>
            <person name="Herman A."/>
            <person name="Abrahante J.E."/>
            <person name="Garbe J."/>
        </authorList>
    </citation>
    <scope>NUCLEOTIDE SEQUENCE</scope>
    <source>
        <strain evidence="2">Duluth1</strain>
        <tissue evidence="2">Whole animal</tissue>
    </source>
</reference>
<evidence type="ECO:0000313" key="3">
    <source>
        <dbReference type="Proteomes" id="UP000828390"/>
    </source>
</evidence>
<keyword evidence="3" id="KW-1185">Reference proteome</keyword>
<feature type="domain" description="HTH psq-type" evidence="1">
    <location>
        <begin position="7"/>
        <end position="25"/>
    </location>
</feature>
<accession>A0A9D4KLX8</accession>
<dbReference type="Pfam" id="PF05225">
    <property type="entry name" value="HTH_psq"/>
    <property type="match status" value="1"/>
</dbReference>
<dbReference type="SUPFAM" id="SSF46689">
    <property type="entry name" value="Homeodomain-like"/>
    <property type="match status" value="1"/>
</dbReference>
<proteinExistence type="predicted"/>
<dbReference type="InterPro" id="IPR007889">
    <property type="entry name" value="HTH_Psq"/>
</dbReference>
<dbReference type="InterPro" id="IPR009057">
    <property type="entry name" value="Homeodomain-like_sf"/>
</dbReference>
<comment type="caution">
    <text evidence="2">The sequence shown here is derived from an EMBL/GenBank/DDBJ whole genome shotgun (WGS) entry which is preliminary data.</text>
</comment>
<evidence type="ECO:0000313" key="2">
    <source>
        <dbReference type="EMBL" id="KAH3841894.1"/>
    </source>
</evidence>
<dbReference type="Gene3D" id="1.10.10.60">
    <property type="entry name" value="Homeodomain-like"/>
    <property type="match status" value="1"/>
</dbReference>
<reference evidence="2" key="1">
    <citation type="journal article" date="2019" name="bioRxiv">
        <title>The Genome of the Zebra Mussel, Dreissena polymorpha: A Resource for Invasive Species Research.</title>
        <authorList>
            <person name="McCartney M.A."/>
            <person name="Auch B."/>
            <person name="Kono T."/>
            <person name="Mallez S."/>
            <person name="Zhang Y."/>
            <person name="Obille A."/>
            <person name="Becker A."/>
            <person name="Abrahante J.E."/>
            <person name="Garbe J."/>
            <person name="Badalamenti J.P."/>
            <person name="Herman A."/>
            <person name="Mangelson H."/>
            <person name="Liachko I."/>
            <person name="Sullivan S."/>
            <person name="Sone E.D."/>
            <person name="Koren S."/>
            <person name="Silverstein K.A.T."/>
            <person name="Beckman K.B."/>
            <person name="Gohl D.M."/>
        </authorList>
    </citation>
    <scope>NUCLEOTIDE SEQUENCE</scope>
    <source>
        <strain evidence="2">Duluth1</strain>
        <tissue evidence="2">Whole animal</tissue>
    </source>
</reference>
<evidence type="ECO:0000259" key="1">
    <source>
        <dbReference type="Pfam" id="PF05225"/>
    </source>
</evidence>
<gene>
    <name evidence="2" type="ORF">DPMN_115376</name>
</gene>
<dbReference type="EMBL" id="JAIWYP010000004">
    <property type="protein sequence ID" value="KAH3841894.1"/>
    <property type="molecule type" value="Genomic_DNA"/>
</dbReference>
<dbReference type="Proteomes" id="UP000828390">
    <property type="component" value="Unassembled WGS sequence"/>
</dbReference>
<name>A0A9D4KLX8_DREPO</name>
<sequence length="50" mass="5616">MPIKTVARQYGVPHNTLRDRVKGRVDPETTMTGSGQLLTLEEEAKLVEHI</sequence>
<protein>
    <recommendedName>
        <fullName evidence="1">HTH psq-type domain-containing protein</fullName>
    </recommendedName>
</protein>
<organism evidence="2 3">
    <name type="scientific">Dreissena polymorpha</name>
    <name type="common">Zebra mussel</name>
    <name type="synonym">Mytilus polymorpha</name>
    <dbReference type="NCBI Taxonomy" id="45954"/>
    <lineage>
        <taxon>Eukaryota</taxon>
        <taxon>Metazoa</taxon>
        <taxon>Spiralia</taxon>
        <taxon>Lophotrochozoa</taxon>
        <taxon>Mollusca</taxon>
        <taxon>Bivalvia</taxon>
        <taxon>Autobranchia</taxon>
        <taxon>Heteroconchia</taxon>
        <taxon>Euheterodonta</taxon>
        <taxon>Imparidentia</taxon>
        <taxon>Neoheterodontei</taxon>
        <taxon>Myida</taxon>
        <taxon>Dreissenoidea</taxon>
        <taxon>Dreissenidae</taxon>
        <taxon>Dreissena</taxon>
    </lineage>
</organism>
<dbReference type="GO" id="GO:0003677">
    <property type="term" value="F:DNA binding"/>
    <property type="evidence" value="ECO:0007669"/>
    <property type="project" value="InterPro"/>
</dbReference>